<organism evidence="2 3">
    <name type="scientific">Portunus trituberculatus</name>
    <name type="common">Swimming crab</name>
    <name type="synonym">Neptunus trituberculatus</name>
    <dbReference type="NCBI Taxonomy" id="210409"/>
    <lineage>
        <taxon>Eukaryota</taxon>
        <taxon>Metazoa</taxon>
        <taxon>Ecdysozoa</taxon>
        <taxon>Arthropoda</taxon>
        <taxon>Crustacea</taxon>
        <taxon>Multicrustacea</taxon>
        <taxon>Malacostraca</taxon>
        <taxon>Eumalacostraca</taxon>
        <taxon>Eucarida</taxon>
        <taxon>Decapoda</taxon>
        <taxon>Pleocyemata</taxon>
        <taxon>Brachyura</taxon>
        <taxon>Eubrachyura</taxon>
        <taxon>Portunoidea</taxon>
        <taxon>Portunidae</taxon>
        <taxon>Portuninae</taxon>
        <taxon>Portunus</taxon>
    </lineage>
</organism>
<gene>
    <name evidence="2" type="ORF">E2C01_087924</name>
</gene>
<keyword evidence="3" id="KW-1185">Reference proteome</keyword>
<name>A0A5B7JE07_PORTR</name>
<evidence type="ECO:0000313" key="3">
    <source>
        <dbReference type="Proteomes" id="UP000324222"/>
    </source>
</evidence>
<reference evidence="2 3" key="1">
    <citation type="submission" date="2019-05" db="EMBL/GenBank/DDBJ databases">
        <title>Another draft genome of Portunus trituberculatus and its Hox gene families provides insights of decapod evolution.</title>
        <authorList>
            <person name="Jeong J.-H."/>
            <person name="Song I."/>
            <person name="Kim S."/>
            <person name="Choi T."/>
            <person name="Kim D."/>
            <person name="Ryu S."/>
            <person name="Kim W."/>
        </authorList>
    </citation>
    <scope>NUCLEOTIDE SEQUENCE [LARGE SCALE GENOMIC DNA]</scope>
    <source>
        <tissue evidence="2">Muscle</tissue>
    </source>
</reference>
<comment type="caution">
    <text evidence="2">The sequence shown here is derived from an EMBL/GenBank/DDBJ whole genome shotgun (WGS) entry which is preliminary data.</text>
</comment>
<evidence type="ECO:0000313" key="2">
    <source>
        <dbReference type="EMBL" id="MPC92815.1"/>
    </source>
</evidence>
<dbReference type="AlphaFoldDB" id="A0A5B7JE07"/>
<proteinExistence type="predicted"/>
<dbReference type="Proteomes" id="UP000324222">
    <property type="component" value="Unassembled WGS sequence"/>
</dbReference>
<evidence type="ECO:0000256" key="1">
    <source>
        <dbReference type="SAM" id="MobiDB-lite"/>
    </source>
</evidence>
<protein>
    <submittedName>
        <fullName evidence="2">Uncharacterized protein</fullName>
    </submittedName>
</protein>
<dbReference type="EMBL" id="VSRR010092590">
    <property type="protein sequence ID" value="MPC92815.1"/>
    <property type="molecule type" value="Genomic_DNA"/>
</dbReference>
<accession>A0A5B7JE07</accession>
<feature type="region of interest" description="Disordered" evidence="1">
    <location>
        <begin position="1"/>
        <end position="38"/>
    </location>
</feature>
<sequence length="38" mass="4117">MGFRTVVRVSPPAAGPHAPVPGRAPHNMPTFHRLRGED</sequence>
<feature type="compositionally biased region" description="Low complexity" evidence="1">
    <location>
        <begin position="11"/>
        <end position="26"/>
    </location>
</feature>